<sequence>MKYRIPIFRIVNSPLIFNVSGNSMYPKYEDGDIIFISNKHDCESGKDAVVRVNDCDATLRTIFKNKDGTITLKPRNPCYAEKTFKLHEIFIIGVVVRMIRITK</sequence>
<dbReference type="AlphaFoldDB" id="A0A7X2NEV6"/>
<dbReference type="Proteomes" id="UP000461754">
    <property type="component" value="Unassembled WGS sequence"/>
</dbReference>
<gene>
    <name evidence="2" type="ORF">FYJ52_01795</name>
</gene>
<evidence type="ECO:0000313" key="2">
    <source>
        <dbReference type="EMBL" id="MSS19146.1"/>
    </source>
</evidence>
<dbReference type="Pfam" id="PF00717">
    <property type="entry name" value="Peptidase_S24"/>
    <property type="match status" value="1"/>
</dbReference>
<name>A0A7X2NEV6_9FIRM</name>
<dbReference type="RefSeq" id="WP_154575557.1">
    <property type="nucleotide sequence ID" value="NZ_VUMO01000002.1"/>
</dbReference>
<keyword evidence="3" id="KW-1185">Reference proteome</keyword>
<reference evidence="2 3" key="1">
    <citation type="submission" date="2019-08" db="EMBL/GenBank/DDBJ databases">
        <title>In-depth cultivation of the pig gut microbiome towards novel bacterial diversity and tailored functional studies.</title>
        <authorList>
            <person name="Wylensek D."/>
            <person name="Hitch T.C.A."/>
            <person name="Clavel T."/>
        </authorList>
    </citation>
    <scope>NUCLEOTIDE SEQUENCE [LARGE SCALE GENOMIC DNA]</scope>
    <source>
        <strain evidence="2 3">RF-744-FAT-4</strain>
    </source>
</reference>
<protein>
    <submittedName>
        <fullName evidence="2">S24 family peptidase</fullName>
    </submittedName>
</protein>
<feature type="domain" description="Peptidase S24/S26A/S26B/S26C" evidence="1">
    <location>
        <begin position="15"/>
        <end position="96"/>
    </location>
</feature>
<accession>A0A7X2NEV6</accession>
<dbReference type="InterPro" id="IPR039418">
    <property type="entry name" value="LexA-like"/>
</dbReference>
<dbReference type="CDD" id="cd06529">
    <property type="entry name" value="S24_LexA-like"/>
    <property type="match status" value="1"/>
</dbReference>
<dbReference type="InterPro" id="IPR036286">
    <property type="entry name" value="LexA/Signal_pep-like_sf"/>
</dbReference>
<evidence type="ECO:0000259" key="1">
    <source>
        <dbReference type="Pfam" id="PF00717"/>
    </source>
</evidence>
<dbReference type="InterPro" id="IPR050077">
    <property type="entry name" value="LexA_repressor"/>
</dbReference>
<evidence type="ECO:0000313" key="3">
    <source>
        <dbReference type="Proteomes" id="UP000461754"/>
    </source>
</evidence>
<dbReference type="PANTHER" id="PTHR33516:SF2">
    <property type="entry name" value="LEXA REPRESSOR-RELATED"/>
    <property type="match status" value="1"/>
</dbReference>
<dbReference type="PANTHER" id="PTHR33516">
    <property type="entry name" value="LEXA REPRESSOR"/>
    <property type="match status" value="1"/>
</dbReference>
<comment type="caution">
    <text evidence="2">The sequence shown here is derived from an EMBL/GenBank/DDBJ whole genome shotgun (WGS) entry which is preliminary data.</text>
</comment>
<dbReference type="InterPro" id="IPR015927">
    <property type="entry name" value="Peptidase_S24_S26A/B/C"/>
</dbReference>
<dbReference type="SUPFAM" id="SSF51306">
    <property type="entry name" value="LexA/Signal peptidase"/>
    <property type="match status" value="1"/>
</dbReference>
<proteinExistence type="predicted"/>
<dbReference type="EMBL" id="VUMO01000002">
    <property type="protein sequence ID" value="MSS19146.1"/>
    <property type="molecule type" value="Genomic_DNA"/>
</dbReference>
<dbReference type="Gene3D" id="2.10.109.10">
    <property type="entry name" value="Umud Fragment, subunit A"/>
    <property type="match status" value="1"/>
</dbReference>
<organism evidence="2 3">
    <name type="scientific">Pseudoramibacter porci</name>
    <dbReference type="NCBI Taxonomy" id="2606631"/>
    <lineage>
        <taxon>Bacteria</taxon>
        <taxon>Bacillati</taxon>
        <taxon>Bacillota</taxon>
        <taxon>Clostridia</taxon>
        <taxon>Eubacteriales</taxon>
        <taxon>Eubacteriaceae</taxon>
        <taxon>Pseudoramibacter</taxon>
    </lineage>
</organism>